<evidence type="ECO:0000259" key="2">
    <source>
        <dbReference type="SMART" id="SM00360"/>
    </source>
</evidence>
<keyword evidence="4" id="KW-1185">Reference proteome</keyword>
<feature type="compositionally biased region" description="Polar residues" evidence="1">
    <location>
        <begin position="15"/>
        <end position="29"/>
    </location>
</feature>
<accession>A0ABR2V294</accession>
<gene>
    <name evidence="3" type="ORF">SUNI508_06184</name>
</gene>
<sequence>MVMTSKLRAQAAEFQPQTEQSTDGIPSGSNTAVPTPTCTPAPNTAVVHETAQQLADRIAADNRGSFSTLSESTAAEHDDPTTDKTAPTDEKLLQLDKTTSSHDMIKNIRQMVDDDDDEVKPTISPAAVGHTYTTNPSAAENTIKVPASQYQSVIPGLSTYAYTYGYNYAYPNSVSHSYPTQSYYTIPYTTNNTAQLVNPQGQTILSAGSDPISEGRRIYIGNLKYSVNRAQIKKLLRQYGVYHTVEKIYMPYGDPVINSSTSVSGGPGLSSSMSDTPTAATFPNNIPLDHRNGDDSQRGDGDLPNKGYVFVTFGDAFEAEQAIKRISGVMHFERRLVCRPGLPKGVAFRQADVGSGPGFYRGGKRRHEKKYWGDRFRDYDDEHPRGDDAYYASRDYTFAPQGGSLGVDYVYDGGYAGNGYTGGKARYSMDSGYRSAAPSLWRGSFGQDYVRANDLYH</sequence>
<dbReference type="CDD" id="cd00590">
    <property type="entry name" value="RRM_SF"/>
    <property type="match status" value="1"/>
</dbReference>
<feature type="compositionally biased region" description="Low complexity" evidence="1">
    <location>
        <begin position="30"/>
        <end position="43"/>
    </location>
</feature>
<dbReference type="Gene3D" id="3.30.70.330">
    <property type="match status" value="1"/>
</dbReference>
<feature type="domain" description="RRM" evidence="2">
    <location>
        <begin position="217"/>
        <end position="339"/>
    </location>
</feature>
<dbReference type="SUPFAM" id="SSF54928">
    <property type="entry name" value="RNA-binding domain, RBD"/>
    <property type="match status" value="1"/>
</dbReference>
<evidence type="ECO:0000313" key="4">
    <source>
        <dbReference type="Proteomes" id="UP001408356"/>
    </source>
</evidence>
<dbReference type="Proteomes" id="UP001408356">
    <property type="component" value="Unassembled WGS sequence"/>
</dbReference>
<feature type="compositionally biased region" description="Basic and acidic residues" evidence="1">
    <location>
        <begin position="74"/>
        <end position="88"/>
    </location>
</feature>
<organism evidence="3 4">
    <name type="scientific">Seiridium unicorne</name>
    <dbReference type="NCBI Taxonomy" id="138068"/>
    <lineage>
        <taxon>Eukaryota</taxon>
        <taxon>Fungi</taxon>
        <taxon>Dikarya</taxon>
        <taxon>Ascomycota</taxon>
        <taxon>Pezizomycotina</taxon>
        <taxon>Sordariomycetes</taxon>
        <taxon>Xylariomycetidae</taxon>
        <taxon>Amphisphaeriales</taxon>
        <taxon>Sporocadaceae</taxon>
        <taxon>Seiridium</taxon>
    </lineage>
</organism>
<dbReference type="EMBL" id="JARVKF010000212">
    <property type="protein sequence ID" value="KAK9421039.1"/>
    <property type="molecule type" value="Genomic_DNA"/>
</dbReference>
<dbReference type="InterPro" id="IPR012677">
    <property type="entry name" value="Nucleotide-bd_a/b_plait_sf"/>
</dbReference>
<name>A0ABR2V294_9PEZI</name>
<comment type="caution">
    <text evidence="3">The sequence shown here is derived from an EMBL/GenBank/DDBJ whole genome shotgun (WGS) entry which is preliminary data.</text>
</comment>
<dbReference type="SMART" id="SM00360">
    <property type="entry name" value="RRM"/>
    <property type="match status" value="1"/>
</dbReference>
<dbReference type="InterPro" id="IPR000504">
    <property type="entry name" value="RRM_dom"/>
</dbReference>
<protein>
    <recommendedName>
        <fullName evidence="2">RRM domain-containing protein</fullName>
    </recommendedName>
</protein>
<proteinExistence type="predicted"/>
<feature type="region of interest" description="Disordered" evidence="1">
    <location>
        <begin position="1"/>
        <end position="43"/>
    </location>
</feature>
<reference evidence="3 4" key="1">
    <citation type="journal article" date="2024" name="J. Plant Pathol.">
        <title>Sequence and assembly of the genome of Seiridium unicorne, isolate CBS 538.82, causal agent of cypress canker disease.</title>
        <authorList>
            <person name="Scali E."/>
            <person name="Rocca G.D."/>
            <person name="Danti R."/>
            <person name="Garbelotto M."/>
            <person name="Barberini S."/>
            <person name="Baroncelli R."/>
            <person name="Emiliani G."/>
        </authorList>
    </citation>
    <scope>NUCLEOTIDE SEQUENCE [LARGE SCALE GENOMIC DNA]</scope>
    <source>
        <strain evidence="3 4">BM-138-508</strain>
    </source>
</reference>
<dbReference type="InterPro" id="IPR035979">
    <property type="entry name" value="RBD_domain_sf"/>
</dbReference>
<evidence type="ECO:0000256" key="1">
    <source>
        <dbReference type="SAM" id="MobiDB-lite"/>
    </source>
</evidence>
<evidence type="ECO:0000313" key="3">
    <source>
        <dbReference type="EMBL" id="KAK9421039.1"/>
    </source>
</evidence>
<feature type="region of interest" description="Disordered" evidence="1">
    <location>
        <begin position="67"/>
        <end position="88"/>
    </location>
</feature>